<dbReference type="SUPFAM" id="SSF48452">
    <property type="entry name" value="TPR-like"/>
    <property type="match status" value="1"/>
</dbReference>
<evidence type="ECO:0000313" key="5">
    <source>
        <dbReference type="Proteomes" id="UP000186400"/>
    </source>
</evidence>
<dbReference type="EMBL" id="FTMS01000010">
    <property type="protein sequence ID" value="SIQ52544.1"/>
    <property type="molecule type" value="Genomic_DNA"/>
</dbReference>
<sequence length="738" mass="81754">MTNLLQPSSLIRRLLPVLRAFLPVAVLFSSCGAQGHLAGAGAGQTPRELSAAVLMERLAYGDGQVLDTLVPAEGLVENLRNADPSFPYALGRGYEARGLVESARRVYRFELDQGASSWAGRSALRLARIAASQRRWLASEGYAARGLELLPENRDLWFRFGEALYRQDKYQELLAFTEAIPPMLFLPSGEGASQGEQYSPDDLSAERFLWRAVAAHHLEQDQNDLFLQAFLKVPAHPIHSRLYLFRYYRDSRFSGFSRDERTVLDAVYRTSQEEYDEAQRLFRRIDPAWLAGRLRDAPGLLPSLGQTSSGEGAEATRRWLKSLARELESRGLSHGEASEEEVFRELARVRGRFAGSREDMAALMDGADQAMIEAWLTRAIGEGARLPEVVEALNGWGAEAQVFRTALDRLTPEIIRSRRWDELEDLYQALPSEALHARAHLAVVTVLAARQGFLELGEDGEDRLDIPLQLSPLDYYGLLARRLSGRTGGVSASGSRDQEPLSGEMAHVAAVLASGQPELASSWAMRIALDPREAVPAMALAYRFSRLGHASAALGLARRAVARGNLDVSEGDIAILYPRPFSVEIETAAAQEEVPVAIFYGLVREESHFNPLARSHVGAQGLSQIMPASGEDIARRLGWTQPINLERVSTNLRMGSYYLSLLRTMVPENLILQVASYNAGPGRGRGWQALFGDLPPELLVEAVPFVETRWYLRRIAVSSAWYQHLLDGTDPAEMPLLQ</sequence>
<evidence type="ECO:0000259" key="3">
    <source>
        <dbReference type="Pfam" id="PF01464"/>
    </source>
</evidence>
<dbReference type="SUPFAM" id="SSF53955">
    <property type="entry name" value="Lysozyme-like"/>
    <property type="match status" value="1"/>
</dbReference>
<dbReference type="AlphaFoldDB" id="A0A1N6TH20"/>
<dbReference type="Gene3D" id="1.10.530.10">
    <property type="match status" value="1"/>
</dbReference>
<organism evidence="4 5">
    <name type="scientific">Alkalispirochaeta americana</name>
    <dbReference type="NCBI Taxonomy" id="159291"/>
    <lineage>
        <taxon>Bacteria</taxon>
        <taxon>Pseudomonadati</taxon>
        <taxon>Spirochaetota</taxon>
        <taxon>Spirochaetia</taxon>
        <taxon>Spirochaetales</taxon>
        <taxon>Spirochaetaceae</taxon>
        <taxon>Alkalispirochaeta</taxon>
    </lineage>
</organism>
<dbReference type="Pfam" id="PF01464">
    <property type="entry name" value="SLT"/>
    <property type="match status" value="1"/>
</dbReference>
<gene>
    <name evidence="4" type="ORF">SAMN05920897_11053</name>
</gene>
<feature type="signal peptide" evidence="2">
    <location>
        <begin position="1"/>
        <end position="35"/>
    </location>
</feature>
<dbReference type="STRING" id="159291.SAMN05920897_11053"/>
<dbReference type="InterPro" id="IPR023346">
    <property type="entry name" value="Lysozyme-like_dom_sf"/>
</dbReference>
<feature type="domain" description="Transglycosylase SLT" evidence="3">
    <location>
        <begin position="585"/>
        <end position="692"/>
    </location>
</feature>
<dbReference type="PANTHER" id="PTHR37423:SF5">
    <property type="entry name" value="SOLUBLE LYTIC MUREIN TRANSGLYCOSYLASE"/>
    <property type="match status" value="1"/>
</dbReference>
<evidence type="ECO:0000256" key="1">
    <source>
        <dbReference type="ARBA" id="ARBA00007734"/>
    </source>
</evidence>
<dbReference type="InterPro" id="IPR011990">
    <property type="entry name" value="TPR-like_helical_dom_sf"/>
</dbReference>
<dbReference type="OrthoDB" id="9815002at2"/>
<comment type="similarity">
    <text evidence="1">Belongs to the transglycosylase Slt family.</text>
</comment>
<evidence type="ECO:0000256" key="2">
    <source>
        <dbReference type="SAM" id="SignalP"/>
    </source>
</evidence>
<dbReference type="RefSeq" id="WP_076488899.1">
    <property type="nucleotide sequence ID" value="NZ_FTMS01000010.1"/>
</dbReference>
<protein>
    <submittedName>
        <fullName evidence="4">Soluble lytic murein transglycosylase</fullName>
    </submittedName>
</protein>
<dbReference type="NCBIfam" id="NF047373">
    <property type="entry name" value="BB0259_flg_lyt"/>
    <property type="match status" value="1"/>
</dbReference>
<proteinExistence type="inferred from homology"/>
<feature type="chain" id="PRO_5011980674" evidence="2">
    <location>
        <begin position="36"/>
        <end position="738"/>
    </location>
</feature>
<dbReference type="InterPro" id="IPR008258">
    <property type="entry name" value="Transglycosylase_SLT_dom_1"/>
</dbReference>
<dbReference type="CDD" id="cd13401">
    <property type="entry name" value="Slt70-like"/>
    <property type="match status" value="1"/>
</dbReference>
<dbReference type="PANTHER" id="PTHR37423">
    <property type="entry name" value="SOLUBLE LYTIC MUREIN TRANSGLYCOSYLASE-RELATED"/>
    <property type="match status" value="1"/>
</dbReference>
<keyword evidence="2" id="KW-0732">Signal</keyword>
<evidence type="ECO:0000313" key="4">
    <source>
        <dbReference type="EMBL" id="SIQ52544.1"/>
    </source>
</evidence>
<name>A0A1N6TH20_9SPIO</name>
<dbReference type="Proteomes" id="UP000186400">
    <property type="component" value="Unassembled WGS sequence"/>
</dbReference>
<accession>A0A1N6TH20</accession>
<keyword evidence="5" id="KW-1185">Reference proteome</keyword>
<reference evidence="4 5" key="1">
    <citation type="submission" date="2017-01" db="EMBL/GenBank/DDBJ databases">
        <authorList>
            <person name="Mah S.A."/>
            <person name="Swanson W.J."/>
            <person name="Moy G.W."/>
            <person name="Vacquier V.D."/>
        </authorList>
    </citation>
    <scope>NUCLEOTIDE SEQUENCE [LARGE SCALE GENOMIC DNA]</scope>
    <source>
        <strain evidence="4 5">ASpG1</strain>
    </source>
</reference>